<organism evidence="2 3">
    <name type="scientific">Phytophthora sojae (strain P6497)</name>
    <name type="common">Soybean stem and root rot agent</name>
    <name type="synonym">Phytophthora megasperma f. sp. glycines</name>
    <dbReference type="NCBI Taxonomy" id="1094619"/>
    <lineage>
        <taxon>Eukaryota</taxon>
        <taxon>Sar</taxon>
        <taxon>Stramenopiles</taxon>
        <taxon>Oomycota</taxon>
        <taxon>Peronosporomycetes</taxon>
        <taxon>Peronosporales</taxon>
        <taxon>Peronosporaceae</taxon>
        <taxon>Phytophthora</taxon>
    </lineage>
</organism>
<reference evidence="2 3" key="1">
    <citation type="journal article" date="2006" name="Science">
        <title>Phytophthora genome sequences uncover evolutionary origins and mechanisms of pathogenesis.</title>
        <authorList>
            <person name="Tyler B.M."/>
            <person name="Tripathy S."/>
            <person name="Zhang X."/>
            <person name="Dehal P."/>
            <person name="Jiang R.H."/>
            <person name="Aerts A."/>
            <person name="Arredondo F.D."/>
            <person name="Baxter L."/>
            <person name="Bensasson D."/>
            <person name="Beynon J.L."/>
            <person name="Chapman J."/>
            <person name="Damasceno C.M."/>
            <person name="Dorrance A.E."/>
            <person name="Dou D."/>
            <person name="Dickerman A.W."/>
            <person name="Dubchak I.L."/>
            <person name="Garbelotto M."/>
            <person name="Gijzen M."/>
            <person name="Gordon S.G."/>
            <person name="Govers F."/>
            <person name="Grunwald N.J."/>
            <person name="Huang W."/>
            <person name="Ivors K.L."/>
            <person name="Jones R.W."/>
            <person name="Kamoun S."/>
            <person name="Krampis K."/>
            <person name="Lamour K.H."/>
            <person name="Lee M.K."/>
            <person name="McDonald W.H."/>
            <person name="Medina M."/>
            <person name="Meijer H.J."/>
            <person name="Nordberg E.K."/>
            <person name="Maclean D.J."/>
            <person name="Ospina-Giraldo M.D."/>
            <person name="Morris P.F."/>
            <person name="Phuntumart V."/>
            <person name="Putnam N.H."/>
            <person name="Rash S."/>
            <person name="Rose J.K."/>
            <person name="Sakihama Y."/>
            <person name="Salamov A.A."/>
            <person name="Savidor A."/>
            <person name="Scheuring C.F."/>
            <person name="Smith B.M."/>
            <person name="Sobral B.W."/>
            <person name="Terry A."/>
            <person name="Torto-Alalibo T.A."/>
            <person name="Win J."/>
            <person name="Xu Z."/>
            <person name="Zhang H."/>
            <person name="Grigoriev I.V."/>
            <person name="Rokhsar D.S."/>
            <person name="Boore J.L."/>
        </authorList>
    </citation>
    <scope>NUCLEOTIDE SEQUENCE [LARGE SCALE GENOMIC DNA]</scope>
    <source>
        <strain evidence="2 3">P6497</strain>
    </source>
</reference>
<dbReference type="InParanoid" id="G5A0Z7"/>
<dbReference type="AlphaFoldDB" id="G5A0Z7"/>
<evidence type="ECO:0000256" key="1">
    <source>
        <dbReference type="SAM" id="MobiDB-lite"/>
    </source>
</evidence>
<dbReference type="Proteomes" id="UP000002640">
    <property type="component" value="Unassembled WGS sequence"/>
</dbReference>
<gene>
    <name evidence="2" type="ORF">PHYSODRAFT_519586</name>
</gene>
<dbReference type="EMBL" id="JH159158">
    <property type="protein sequence ID" value="EGZ10629.1"/>
    <property type="molecule type" value="Genomic_DNA"/>
</dbReference>
<dbReference type="KEGG" id="psoj:PHYSODRAFT_519586"/>
<evidence type="ECO:0000313" key="2">
    <source>
        <dbReference type="EMBL" id="EGZ10629.1"/>
    </source>
</evidence>
<protein>
    <submittedName>
        <fullName evidence="2">Uncharacterized protein</fullName>
    </submittedName>
</protein>
<proteinExistence type="predicted"/>
<accession>G5A0Z7</accession>
<dbReference type="RefSeq" id="XP_009533374.1">
    <property type="nucleotide sequence ID" value="XM_009535079.1"/>
</dbReference>
<keyword evidence="3" id="KW-1185">Reference proteome</keyword>
<evidence type="ECO:0000313" key="3">
    <source>
        <dbReference type="Proteomes" id="UP000002640"/>
    </source>
</evidence>
<name>G5A0Z7_PHYSP</name>
<dbReference type="GeneID" id="20660194"/>
<feature type="non-terminal residue" evidence="2">
    <location>
        <position position="1"/>
    </location>
</feature>
<sequence length="76" mass="8443">GYAAWCAALKEQEQAERLSEAFWRMDSDGNAPRRQVRTRSRLQGLAGKQRSRSSGGRSVRTLRCSRGGHAEHGRSG</sequence>
<feature type="region of interest" description="Disordered" evidence="1">
    <location>
        <begin position="27"/>
        <end position="76"/>
    </location>
</feature>